<protein>
    <recommendedName>
        <fullName evidence="2">AbiEi antitoxin N-terminal domain-containing protein</fullName>
    </recommendedName>
</protein>
<dbReference type="Pfam" id="PF13338">
    <property type="entry name" value="AbiEi_4"/>
    <property type="match status" value="1"/>
</dbReference>
<gene>
    <name evidence="3" type="ORF">Cpa01nite_06900</name>
</gene>
<keyword evidence="4" id="KW-1185">Reference proteome</keyword>
<dbReference type="InterPro" id="IPR025159">
    <property type="entry name" value="AbiEi_N"/>
</dbReference>
<sequence>MDDGLPTPPVRQGGRMSSTGGPALPIVAPVSAPVTADDARASGLAGEDLRRAERAGSLVRVGRGA</sequence>
<dbReference type="Proteomes" id="UP000642125">
    <property type="component" value="Unassembled WGS sequence"/>
</dbReference>
<dbReference type="AlphaFoldDB" id="A0A919P6M4"/>
<organism evidence="3 4">
    <name type="scientific">Cellulomonas pakistanensis</name>
    <dbReference type="NCBI Taxonomy" id="992287"/>
    <lineage>
        <taxon>Bacteria</taxon>
        <taxon>Bacillati</taxon>
        <taxon>Actinomycetota</taxon>
        <taxon>Actinomycetes</taxon>
        <taxon>Micrococcales</taxon>
        <taxon>Cellulomonadaceae</taxon>
        <taxon>Cellulomonas</taxon>
    </lineage>
</organism>
<name>A0A919P6M4_9CELL</name>
<evidence type="ECO:0000313" key="4">
    <source>
        <dbReference type="Proteomes" id="UP000642125"/>
    </source>
</evidence>
<dbReference type="EMBL" id="BONO01000003">
    <property type="protein sequence ID" value="GIG35309.1"/>
    <property type="molecule type" value="Genomic_DNA"/>
</dbReference>
<accession>A0A919P6M4</accession>
<feature type="domain" description="AbiEi antitoxin N-terminal" evidence="2">
    <location>
        <begin position="34"/>
        <end position="64"/>
    </location>
</feature>
<proteinExistence type="predicted"/>
<evidence type="ECO:0000256" key="1">
    <source>
        <dbReference type="SAM" id="MobiDB-lite"/>
    </source>
</evidence>
<reference evidence="3" key="1">
    <citation type="submission" date="2021-01" db="EMBL/GenBank/DDBJ databases">
        <title>Whole genome shotgun sequence of Cellulomonas pakistanensis NBRC 110800.</title>
        <authorList>
            <person name="Komaki H."/>
            <person name="Tamura T."/>
        </authorList>
    </citation>
    <scope>NUCLEOTIDE SEQUENCE</scope>
    <source>
        <strain evidence="3">NBRC 110800</strain>
    </source>
</reference>
<feature type="region of interest" description="Disordered" evidence="1">
    <location>
        <begin position="1"/>
        <end position="27"/>
    </location>
</feature>
<comment type="caution">
    <text evidence="3">The sequence shown here is derived from an EMBL/GenBank/DDBJ whole genome shotgun (WGS) entry which is preliminary data.</text>
</comment>
<evidence type="ECO:0000259" key="2">
    <source>
        <dbReference type="Pfam" id="PF13338"/>
    </source>
</evidence>
<evidence type="ECO:0000313" key="3">
    <source>
        <dbReference type="EMBL" id="GIG35309.1"/>
    </source>
</evidence>